<gene>
    <name evidence="4" type="ORF">PVAP13_7NG019199</name>
</gene>
<dbReference type="AlphaFoldDB" id="A0A8T0PTL9"/>
<evidence type="ECO:0000259" key="3">
    <source>
        <dbReference type="Pfam" id="PF05699"/>
    </source>
</evidence>
<feature type="region of interest" description="Disordered" evidence="1">
    <location>
        <begin position="1"/>
        <end position="26"/>
    </location>
</feature>
<sequence length="830" mass="93819">MASPTSANGEYDLKIDPARKPRRSTDPGWKYAYWPDLENKDKVECLLCGDHFRGGIKRLKQHLAGGYGDAKLCPKSTSELRKEMTAYIESNKRKRPIYLGEEEEEVVEVAANGSAAVHENEASVVESQASKVQPKPSSGTAAKRRQATLQFKASDNKKKPQTKAPKSVVEMMRKTPEEMVDERLAESYQPTIVSITKSKEEKEYVDMQWALFFYECGIPFNAAASRQFHIAVEATVQYGSGYKPVTPYQLGEPLLQKAVKATSTMREDHERAWKHYGCILMSDGWSDKRGHHLINFLVNSPEGTYFLESIDASSEVHDANMLADLLEEKIEGIGRDNVVQVVTDNGANFKAAGKLLMERIPTMFWSPCAAHCLDLMLEDIGNLKEFKKPIARARRVTTFIYRHGRVLSAMREKTGRAGIVRATATRFATSFLTLKSMYKHKDELKSLFVSPVWTGNKLAKTKAGLDVHDIILSTQFWNSVEDCLRASAPLLIVLRVVDGDERPAMPEVQALMKHAKEKITQSFAIQTKKSLLKSIMAIIERRWEKQMDHPLYGAAMYLNPGKLHPLIRDDDDATVGQLRGCFLDVLARMVEDEDTGDKINAQAMDYEYLRGNAFSNKMAKDNIATMSPLEWWRSYGDQAIELQRFARRLVSLCASSSGCERNWSTFEFIHTKKRNRFLHKRLNSIVFVSYNRKMKARFQKLRHKKGKNFDPLVVEDFSWDNEWADSLHVAPEGARGCECDLTWDLVDNAVGASQSLRGRKLPRRAHNVYSRRNSPHIVEGELGSENEEEENEDPHDDADVTDSEEPNGANNGGEQVEAATNIPGEFDDGY</sequence>
<dbReference type="PANTHER" id="PTHR32166:SF74">
    <property type="entry name" value="OS05G0256350 PROTEIN"/>
    <property type="match status" value="1"/>
</dbReference>
<accession>A0A8T0PTL9</accession>
<feature type="domain" description="HAT C-terminal dimerisation" evidence="3">
    <location>
        <begin position="619"/>
        <end position="689"/>
    </location>
</feature>
<proteinExistence type="predicted"/>
<evidence type="ECO:0000256" key="1">
    <source>
        <dbReference type="SAM" id="MobiDB-lite"/>
    </source>
</evidence>
<dbReference type="InterPro" id="IPR012337">
    <property type="entry name" value="RNaseH-like_sf"/>
</dbReference>
<dbReference type="Pfam" id="PF05699">
    <property type="entry name" value="Dimer_Tnp_hAT"/>
    <property type="match status" value="1"/>
</dbReference>
<feature type="compositionally biased region" description="Polar residues" evidence="1">
    <location>
        <begin position="125"/>
        <end position="140"/>
    </location>
</feature>
<dbReference type="GO" id="GO:0046983">
    <property type="term" value="F:protein dimerization activity"/>
    <property type="evidence" value="ECO:0007669"/>
    <property type="project" value="InterPro"/>
</dbReference>
<dbReference type="EMBL" id="CM029050">
    <property type="protein sequence ID" value="KAG2564424.1"/>
    <property type="molecule type" value="Genomic_DNA"/>
</dbReference>
<dbReference type="EMBL" id="CM029050">
    <property type="protein sequence ID" value="KAG2564425.1"/>
    <property type="molecule type" value="Genomic_DNA"/>
</dbReference>
<dbReference type="EMBL" id="CM029050">
    <property type="protein sequence ID" value="KAG2564423.1"/>
    <property type="molecule type" value="Genomic_DNA"/>
</dbReference>
<reference evidence="4" key="1">
    <citation type="submission" date="2020-05" db="EMBL/GenBank/DDBJ databases">
        <title>WGS assembly of Panicum virgatum.</title>
        <authorList>
            <person name="Lovell J.T."/>
            <person name="Jenkins J."/>
            <person name="Shu S."/>
            <person name="Juenger T.E."/>
            <person name="Schmutz J."/>
        </authorList>
    </citation>
    <scope>NUCLEOTIDE SEQUENCE</scope>
    <source>
        <strain evidence="4">AP13</strain>
    </source>
</reference>
<dbReference type="SUPFAM" id="SSF53098">
    <property type="entry name" value="Ribonuclease H-like"/>
    <property type="match status" value="1"/>
</dbReference>
<keyword evidence="5" id="KW-1185">Reference proteome</keyword>
<protein>
    <recommendedName>
        <fullName evidence="6">BED-type domain-containing protein</fullName>
    </recommendedName>
</protein>
<evidence type="ECO:0008006" key="6">
    <source>
        <dbReference type="Google" id="ProtNLM"/>
    </source>
</evidence>
<feature type="compositionally biased region" description="Acidic residues" evidence="1">
    <location>
        <begin position="782"/>
        <end position="805"/>
    </location>
</feature>
<evidence type="ECO:0000313" key="5">
    <source>
        <dbReference type="Proteomes" id="UP000823388"/>
    </source>
</evidence>
<comment type="caution">
    <text evidence="4">The sequence shown here is derived from an EMBL/GenBank/DDBJ whole genome shotgun (WGS) entry which is preliminary data.</text>
</comment>
<dbReference type="Pfam" id="PF04937">
    <property type="entry name" value="DUF659"/>
    <property type="match status" value="1"/>
</dbReference>
<dbReference type="PANTHER" id="PTHR32166">
    <property type="entry name" value="OSJNBA0013A04.12 PROTEIN"/>
    <property type="match status" value="1"/>
</dbReference>
<feature type="region of interest" description="Disordered" evidence="1">
    <location>
        <begin position="118"/>
        <end position="167"/>
    </location>
</feature>
<evidence type="ECO:0000313" key="4">
    <source>
        <dbReference type="EMBL" id="KAG2564425.1"/>
    </source>
</evidence>
<feature type="compositionally biased region" description="Basic and acidic residues" evidence="1">
    <location>
        <begin position="11"/>
        <end position="25"/>
    </location>
</feature>
<feature type="domain" description="DUF659" evidence="2">
    <location>
        <begin position="248"/>
        <end position="396"/>
    </location>
</feature>
<evidence type="ECO:0000259" key="2">
    <source>
        <dbReference type="Pfam" id="PF04937"/>
    </source>
</evidence>
<dbReference type="InterPro" id="IPR008906">
    <property type="entry name" value="HATC_C_dom"/>
</dbReference>
<dbReference type="Proteomes" id="UP000823388">
    <property type="component" value="Chromosome 7N"/>
</dbReference>
<dbReference type="InterPro" id="IPR007021">
    <property type="entry name" value="DUF659"/>
</dbReference>
<name>A0A8T0PTL9_PANVG</name>
<organism evidence="4 5">
    <name type="scientific">Panicum virgatum</name>
    <name type="common">Blackwell switchgrass</name>
    <dbReference type="NCBI Taxonomy" id="38727"/>
    <lineage>
        <taxon>Eukaryota</taxon>
        <taxon>Viridiplantae</taxon>
        <taxon>Streptophyta</taxon>
        <taxon>Embryophyta</taxon>
        <taxon>Tracheophyta</taxon>
        <taxon>Spermatophyta</taxon>
        <taxon>Magnoliopsida</taxon>
        <taxon>Liliopsida</taxon>
        <taxon>Poales</taxon>
        <taxon>Poaceae</taxon>
        <taxon>PACMAD clade</taxon>
        <taxon>Panicoideae</taxon>
        <taxon>Panicodae</taxon>
        <taxon>Paniceae</taxon>
        <taxon>Panicinae</taxon>
        <taxon>Panicum</taxon>
        <taxon>Panicum sect. Hiantes</taxon>
    </lineage>
</organism>
<feature type="region of interest" description="Disordered" evidence="1">
    <location>
        <begin position="767"/>
        <end position="830"/>
    </location>
</feature>